<dbReference type="Gene3D" id="2.60.120.10">
    <property type="entry name" value="Jelly Rolls"/>
    <property type="match status" value="1"/>
</dbReference>
<dbReference type="PANTHER" id="PTHR43280:SF28">
    <property type="entry name" value="HTH-TYPE TRANSCRIPTIONAL ACTIVATOR RHAS"/>
    <property type="match status" value="1"/>
</dbReference>
<evidence type="ECO:0000256" key="3">
    <source>
        <dbReference type="ARBA" id="ARBA00023163"/>
    </source>
</evidence>
<dbReference type="Pfam" id="PF12833">
    <property type="entry name" value="HTH_18"/>
    <property type="match status" value="1"/>
</dbReference>
<organism evidence="5 6">
    <name type="scientific">Anaerocolumna jejuensis DSM 15929</name>
    <dbReference type="NCBI Taxonomy" id="1121322"/>
    <lineage>
        <taxon>Bacteria</taxon>
        <taxon>Bacillati</taxon>
        <taxon>Bacillota</taxon>
        <taxon>Clostridia</taxon>
        <taxon>Lachnospirales</taxon>
        <taxon>Lachnospiraceae</taxon>
        <taxon>Anaerocolumna</taxon>
    </lineage>
</organism>
<dbReference type="Proteomes" id="UP000184386">
    <property type="component" value="Unassembled WGS sequence"/>
</dbReference>
<dbReference type="EMBL" id="FRAC01000019">
    <property type="protein sequence ID" value="SHK91053.1"/>
    <property type="molecule type" value="Genomic_DNA"/>
</dbReference>
<dbReference type="InterPro" id="IPR009057">
    <property type="entry name" value="Homeodomain-like_sf"/>
</dbReference>
<evidence type="ECO:0000256" key="2">
    <source>
        <dbReference type="ARBA" id="ARBA00023125"/>
    </source>
</evidence>
<evidence type="ECO:0000313" key="6">
    <source>
        <dbReference type="Proteomes" id="UP000184386"/>
    </source>
</evidence>
<dbReference type="SUPFAM" id="SSF46689">
    <property type="entry name" value="Homeodomain-like"/>
    <property type="match status" value="2"/>
</dbReference>
<reference evidence="5 6" key="1">
    <citation type="submission" date="2016-11" db="EMBL/GenBank/DDBJ databases">
        <authorList>
            <person name="Jaros S."/>
            <person name="Januszkiewicz K."/>
            <person name="Wedrychowicz H."/>
        </authorList>
    </citation>
    <scope>NUCLEOTIDE SEQUENCE [LARGE SCALE GENOMIC DNA]</scope>
    <source>
        <strain evidence="5 6">DSM 15929</strain>
    </source>
</reference>
<gene>
    <name evidence="5" type="ORF">SAMN02745136_03655</name>
</gene>
<evidence type="ECO:0000313" key="5">
    <source>
        <dbReference type="EMBL" id="SHK91053.1"/>
    </source>
</evidence>
<dbReference type="InterPro" id="IPR014710">
    <property type="entry name" value="RmlC-like_jellyroll"/>
</dbReference>
<keyword evidence="1" id="KW-0805">Transcription regulation</keyword>
<dbReference type="InterPro" id="IPR018062">
    <property type="entry name" value="HTH_AraC-typ_CS"/>
</dbReference>
<evidence type="ECO:0000259" key="4">
    <source>
        <dbReference type="PROSITE" id="PS01124"/>
    </source>
</evidence>
<dbReference type="AlphaFoldDB" id="A0A1M6WB81"/>
<dbReference type="GO" id="GO:0043565">
    <property type="term" value="F:sequence-specific DNA binding"/>
    <property type="evidence" value="ECO:0007669"/>
    <property type="project" value="InterPro"/>
</dbReference>
<dbReference type="InterPro" id="IPR020449">
    <property type="entry name" value="Tscrpt_reg_AraC-type_HTH"/>
</dbReference>
<dbReference type="Gene3D" id="1.10.10.60">
    <property type="entry name" value="Homeodomain-like"/>
    <property type="match status" value="2"/>
</dbReference>
<dbReference type="GO" id="GO:0003700">
    <property type="term" value="F:DNA-binding transcription factor activity"/>
    <property type="evidence" value="ECO:0007669"/>
    <property type="project" value="InterPro"/>
</dbReference>
<dbReference type="PROSITE" id="PS01124">
    <property type="entry name" value="HTH_ARAC_FAMILY_2"/>
    <property type="match status" value="1"/>
</dbReference>
<keyword evidence="6" id="KW-1185">Reference proteome</keyword>
<accession>A0A1M6WB81</accession>
<evidence type="ECO:0000256" key="1">
    <source>
        <dbReference type="ARBA" id="ARBA00023015"/>
    </source>
</evidence>
<keyword evidence="2 5" id="KW-0238">DNA-binding</keyword>
<sequence>MEIQHKHSYTCNNTIFTLDVNQREITKHGTEEFPCVNYLDKYCNSFYPWHWHDEIELAYVEKGSLTVSINEQRYILIEGEGIFINSGVLHAYSGINNVKCLFPNILFLPSLIYGTKDSVYWKKYMCPFVEAANLSHIIFKREELWQETVLNLVKQAYDLLSLKYFGYELRVRNYLSEILCQIYENCYIRISDRKAKNYSELYRLRKMLDFIQHHYMEPIQIQQIADAVSVSKRECLRCFNHIIGISPKQYTIDLRIQKASELLVETSLSVTEICENCGFSDQSYFTKVFREKVGFSPVKWRKHKQ</sequence>
<dbReference type="CDD" id="cd02208">
    <property type="entry name" value="cupin_RmlC-like"/>
    <property type="match status" value="1"/>
</dbReference>
<dbReference type="SMART" id="SM00342">
    <property type="entry name" value="HTH_ARAC"/>
    <property type="match status" value="1"/>
</dbReference>
<dbReference type="PANTHER" id="PTHR43280">
    <property type="entry name" value="ARAC-FAMILY TRANSCRIPTIONAL REGULATOR"/>
    <property type="match status" value="1"/>
</dbReference>
<feature type="domain" description="HTH araC/xylS-type" evidence="4">
    <location>
        <begin position="205"/>
        <end position="303"/>
    </location>
</feature>
<keyword evidence="3" id="KW-0804">Transcription</keyword>
<dbReference type="InterPro" id="IPR018060">
    <property type="entry name" value="HTH_AraC"/>
</dbReference>
<dbReference type="SUPFAM" id="SSF51215">
    <property type="entry name" value="Regulatory protein AraC"/>
    <property type="match status" value="1"/>
</dbReference>
<dbReference type="PRINTS" id="PR00032">
    <property type="entry name" value="HTHARAC"/>
</dbReference>
<dbReference type="InterPro" id="IPR003313">
    <property type="entry name" value="AraC-bd"/>
</dbReference>
<dbReference type="OrthoDB" id="9778008at2"/>
<dbReference type="Pfam" id="PF02311">
    <property type="entry name" value="AraC_binding"/>
    <property type="match status" value="1"/>
</dbReference>
<proteinExistence type="predicted"/>
<dbReference type="STRING" id="1121322.SAMN02745136_03655"/>
<dbReference type="InterPro" id="IPR037923">
    <property type="entry name" value="HTH-like"/>
</dbReference>
<protein>
    <submittedName>
        <fullName evidence="5">AraC-type DNA-binding protein</fullName>
    </submittedName>
</protein>
<name>A0A1M6WB81_9FIRM</name>
<dbReference type="PROSITE" id="PS00041">
    <property type="entry name" value="HTH_ARAC_FAMILY_1"/>
    <property type="match status" value="1"/>
</dbReference>
<dbReference type="RefSeq" id="WP_073278280.1">
    <property type="nucleotide sequence ID" value="NZ_FRAC01000019.1"/>
</dbReference>